<dbReference type="Pfam" id="PF02682">
    <property type="entry name" value="CT_C_D"/>
    <property type="match status" value="1"/>
</dbReference>
<accession>A0ABW3YMF4</accession>
<dbReference type="Gene3D" id="2.40.100.10">
    <property type="entry name" value="Cyclophilin-like"/>
    <property type="match status" value="1"/>
</dbReference>
<evidence type="ECO:0000256" key="1">
    <source>
        <dbReference type="ARBA" id="ARBA00022741"/>
    </source>
</evidence>
<dbReference type="InterPro" id="IPR010016">
    <property type="entry name" value="PxpB"/>
</dbReference>
<dbReference type="SUPFAM" id="SSF160467">
    <property type="entry name" value="PH0987 N-terminal domain-like"/>
    <property type="match status" value="1"/>
</dbReference>
<gene>
    <name evidence="5" type="ORF">ACFQ4H_31950</name>
</gene>
<dbReference type="InterPro" id="IPR029000">
    <property type="entry name" value="Cyclophilin-like_dom_sf"/>
</dbReference>
<feature type="domain" description="Carboxyltransferase" evidence="4">
    <location>
        <begin position="11"/>
        <end position="213"/>
    </location>
</feature>
<dbReference type="EMBL" id="JBHTMP010000091">
    <property type="protein sequence ID" value="MFD1325704.1"/>
    <property type="molecule type" value="Genomic_DNA"/>
</dbReference>
<keyword evidence="1" id="KW-0547">Nucleotide-binding</keyword>
<evidence type="ECO:0000259" key="4">
    <source>
        <dbReference type="SMART" id="SM00796"/>
    </source>
</evidence>
<evidence type="ECO:0000313" key="5">
    <source>
        <dbReference type="EMBL" id="MFD1325704.1"/>
    </source>
</evidence>
<dbReference type="Gene3D" id="3.30.1360.40">
    <property type="match status" value="1"/>
</dbReference>
<sequence length="237" mass="25358">MSATGPSGPALDITVYGDSALLVRAVAGSTERRWQTVQRLADELQGAAVPGVHDLVATYDSLLVEFDCGRTTHGQVTGAVRRAADRLGEDAPVAQPRRFRIPVVYGGEYGPDLPEVADQLGLPPAEVVRRHAGTDWVVRFLGAPVGAPMLDGSPFPTSVSRCPRPRTRVPAGSVAVAGAQSVIYPVTSPGGWRLIGRTPLRLVDVQRRPHVAYRPGDRFRFVSVAAANWTAHRGELT</sequence>
<dbReference type="PANTHER" id="PTHR34698">
    <property type="entry name" value="5-OXOPROLINASE SUBUNIT B"/>
    <property type="match status" value="1"/>
</dbReference>
<keyword evidence="3" id="KW-0067">ATP-binding</keyword>
<evidence type="ECO:0000256" key="3">
    <source>
        <dbReference type="ARBA" id="ARBA00022840"/>
    </source>
</evidence>
<protein>
    <submittedName>
        <fullName evidence="5">Allophanate hydrolase subunit 1</fullName>
    </submittedName>
</protein>
<evidence type="ECO:0000313" key="6">
    <source>
        <dbReference type="Proteomes" id="UP001597260"/>
    </source>
</evidence>
<dbReference type="RefSeq" id="WP_377578478.1">
    <property type="nucleotide sequence ID" value="NZ_JBHTMP010000091.1"/>
</dbReference>
<name>A0ABW3YMF4_9ACTN</name>
<dbReference type="InterPro" id="IPR003833">
    <property type="entry name" value="CT_C_D"/>
</dbReference>
<proteinExistence type="predicted"/>
<evidence type="ECO:0000256" key="2">
    <source>
        <dbReference type="ARBA" id="ARBA00022801"/>
    </source>
</evidence>
<organism evidence="5 6">
    <name type="scientific">Micromonospora sonneratiae</name>
    <dbReference type="NCBI Taxonomy" id="1184706"/>
    <lineage>
        <taxon>Bacteria</taxon>
        <taxon>Bacillati</taxon>
        <taxon>Actinomycetota</taxon>
        <taxon>Actinomycetes</taxon>
        <taxon>Micromonosporales</taxon>
        <taxon>Micromonosporaceae</taxon>
        <taxon>Micromonospora</taxon>
    </lineage>
</organism>
<reference evidence="6" key="1">
    <citation type="journal article" date="2019" name="Int. J. Syst. Evol. Microbiol.">
        <title>The Global Catalogue of Microorganisms (GCM) 10K type strain sequencing project: providing services to taxonomists for standard genome sequencing and annotation.</title>
        <authorList>
            <consortium name="The Broad Institute Genomics Platform"/>
            <consortium name="The Broad Institute Genome Sequencing Center for Infectious Disease"/>
            <person name="Wu L."/>
            <person name="Ma J."/>
        </authorList>
    </citation>
    <scope>NUCLEOTIDE SEQUENCE [LARGE SCALE GENOMIC DNA]</scope>
    <source>
        <strain evidence="6">JCM 31037</strain>
    </source>
</reference>
<dbReference type="SMART" id="SM00796">
    <property type="entry name" value="AHS1"/>
    <property type="match status" value="1"/>
</dbReference>
<dbReference type="GO" id="GO:0016787">
    <property type="term" value="F:hydrolase activity"/>
    <property type="evidence" value="ECO:0007669"/>
    <property type="project" value="UniProtKB-KW"/>
</dbReference>
<keyword evidence="6" id="KW-1185">Reference proteome</keyword>
<dbReference type="SUPFAM" id="SSF50891">
    <property type="entry name" value="Cyclophilin-like"/>
    <property type="match status" value="1"/>
</dbReference>
<keyword evidence="2 5" id="KW-0378">Hydrolase</keyword>
<dbReference type="PANTHER" id="PTHR34698:SF2">
    <property type="entry name" value="5-OXOPROLINASE SUBUNIT B"/>
    <property type="match status" value="1"/>
</dbReference>
<dbReference type="Proteomes" id="UP001597260">
    <property type="component" value="Unassembled WGS sequence"/>
</dbReference>
<comment type="caution">
    <text evidence="5">The sequence shown here is derived from an EMBL/GenBank/DDBJ whole genome shotgun (WGS) entry which is preliminary data.</text>
</comment>